<comment type="function">
    <text evidence="3">Catalyzes the formation of 4-diphosphocytidyl-2-C-methyl-D-erythritol from CTP and 2-C-methyl-D-erythritol 4-phosphate (MEP).</text>
</comment>
<keyword evidence="1 3" id="KW-0808">Transferase</keyword>
<dbReference type="NCBIfam" id="TIGR00453">
    <property type="entry name" value="ispD"/>
    <property type="match status" value="1"/>
</dbReference>
<dbReference type="GO" id="GO:0019288">
    <property type="term" value="P:isopentenyl diphosphate biosynthetic process, methylerythritol 4-phosphate pathway"/>
    <property type="evidence" value="ECO:0007669"/>
    <property type="project" value="UniProtKB-UniRule"/>
</dbReference>
<dbReference type="Gene3D" id="3.90.550.10">
    <property type="entry name" value="Spore Coat Polysaccharide Biosynthesis Protein SpsA, Chain A"/>
    <property type="match status" value="1"/>
</dbReference>
<dbReference type="FunFam" id="3.90.550.10:FF:000003">
    <property type="entry name" value="2-C-methyl-D-erythritol 4-phosphate cytidylyltransferase"/>
    <property type="match status" value="1"/>
</dbReference>
<dbReference type="InterPro" id="IPR029044">
    <property type="entry name" value="Nucleotide-diphossugar_trans"/>
</dbReference>
<dbReference type="SUPFAM" id="SSF53448">
    <property type="entry name" value="Nucleotide-diphospho-sugar transferases"/>
    <property type="match status" value="1"/>
</dbReference>
<evidence type="ECO:0000313" key="5">
    <source>
        <dbReference type="Proteomes" id="UP000651668"/>
    </source>
</evidence>
<dbReference type="PANTHER" id="PTHR32125">
    <property type="entry name" value="2-C-METHYL-D-ERYTHRITOL 4-PHOSPHATE CYTIDYLYLTRANSFERASE, CHLOROPLASTIC"/>
    <property type="match status" value="1"/>
</dbReference>
<dbReference type="EMBL" id="BMIL01000003">
    <property type="protein sequence ID" value="GGC60743.1"/>
    <property type="molecule type" value="Genomic_DNA"/>
</dbReference>
<feature type="site" description="Positions MEP for the nucleophilic attack" evidence="3">
    <location>
        <position position="206"/>
    </location>
</feature>
<dbReference type="PANTHER" id="PTHR32125:SF4">
    <property type="entry name" value="2-C-METHYL-D-ERYTHRITOL 4-PHOSPHATE CYTIDYLYLTRANSFERASE, CHLOROPLASTIC"/>
    <property type="match status" value="1"/>
</dbReference>
<comment type="pathway">
    <text evidence="3">Isoprenoid biosynthesis; isopentenyl diphosphate biosynthesis via DXP pathway; isopentenyl diphosphate from 1-deoxy-D-xylulose 5-phosphate: step 2/6.</text>
</comment>
<dbReference type="InterPro" id="IPR001228">
    <property type="entry name" value="IspD"/>
</dbReference>
<reference evidence="4" key="1">
    <citation type="journal article" date="2014" name="Int. J. Syst. Evol. Microbiol.">
        <title>Complete genome sequence of Corynebacterium casei LMG S-19264T (=DSM 44701T), isolated from a smear-ripened cheese.</title>
        <authorList>
            <consortium name="US DOE Joint Genome Institute (JGI-PGF)"/>
            <person name="Walter F."/>
            <person name="Albersmeier A."/>
            <person name="Kalinowski J."/>
            <person name="Ruckert C."/>
        </authorList>
    </citation>
    <scope>NUCLEOTIDE SEQUENCE</scope>
    <source>
        <strain evidence="4">CGMCC 1.15343</strain>
    </source>
</reference>
<keyword evidence="5" id="KW-1185">Reference proteome</keyword>
<feature type="site" description="Positions MEP for the nucleophilic attack" evidence="3">
    <location>
        <position position="152"/>
    </location>
</feature>
<dbReference type="InterPro" id="IPR034683">
    <property type="entry name" value="IspD/TarI"/>
</dbReference>
<dbReference type="GO" id="GO:0050518">
    <property type="term" value="F:2-C-methyl-D-erythritol 4-phosphate cytidylyltransferase activity"/>
    <property type="evidence" value="ECO:0007669"/>
    <property type="project" value="UniProtKB-UniRule"/>
</dbReference>
<dbReference type="Pfam" id="PF01128">
    <property type="entry name" value="IspD"/>
    <property type="match status" value="1"/>
</dbReference>
<proteinExistence type="inferred from homology"/>
<keyword evidence="3" id="KW-0414">Isoprene biosynthesis</keyword>
<dbReference type="Proteomes" id="UP000651668">
    <property type="component" value="Unassembled WGS sequence"/>
</dbReference>
<keyword evidence="2 3" id="KW-0548">Nucleotidyltransferase</keyword>
<dbReference type="HAMAP" id="MF_00108">
    <property type="entry name" value="IspD"/>
    <property type="match status" value="1"/>
</dbReference>
<evidence type="ECO:0000256" key="1">
    <source>
        <dbReference type="ARBA" id="ARBA00022679"/>
    </source>
</evidence>
<name>A0A916XC22_9SPHI</name>
<gene>
    <name evidence="3 4" type="primary">ispD</name>
    <name evidence="4" type="ORF">GCM10011387_12970</name>
</gene>
<reference evidence="4" key="2">
    <citation type="submission" date="2020-09" db="EMBL/GenBank/DDBJ databases">
        <authorList>
            <person name="Sun Q."/>
            <person name="Zhou Y."/>
        </authorList>
    </citation>
    <scope>NUCLEOTIDE SEQUENCE</scope>
    <source>
        <strain evidence="4">CGMCC 1.15343</strain>
    </source>
</reference>
<evidence type="ECO:0000256" key="3">
    <source>
        <dbReference type="HAMAP-Rule" id="MF_00108"/>
    </source>
</evidence>
<feature type="site" description="Transition state stabilizer" evidence="3">
    <location>
        <position position="22"/>
    </location>
</feature>
<protein>
    <recommendedName>
        <fullName evidence="3">2-C-methyl-D-erythritol 4-phosphate cytidylyltransferase</fullName>
        <ecNumber evidence="3">2.7.7.60</ecNumber>
    </recommendedName>
    <alternativeName>
        <fullName evidence="3">4-diphosphocytidyl-2C-methyl-D-erythritol synthase</fullName>
    </alternativeName>
    <alternativeName>
        <fullName evidence="3">MEP cytidylyltransferase</fullName>
        <shortName evidence="3">MCT</shortName>
    </alternativeName>
</protein>
<dbReference type="CDD" id="cd02516">
    <property type="entry name" value="CDP-ME_synthetase"/>
    <property type="match status" value="1"/>
</dbReference>
<comment type="catalytic activity">
    <reaction evidence="3">
        <text>2-C-methyl-D-erythritol 4-phosphate + CTP + H(+) = 4-CDP-2-C-methyl-D-erythritol + diphosphate</text>
        <dbReference type="Rhea" id="RHEA:13429"/>
        <dbReference type="ChEBI" id="CHEBI:15378"/>
        <dbReference type="ChEBI" id="CHEBI:33019"/>
        <dbReference type="ChEBI" id="CHEBI:37563"/>
        <dbReference type="ChEBI" id="CHEBI:57823"/>
        <dbReference type="ChEBI" id="CHEBI:58262"/>
        <dbReference type="EC" id="2.7.7.60"/>
    </reaction>
</comment>
<feature type="site" description="Transition state stabilizer" evidence="3">
    <location>
        <position position="15"/>
    </location>
</feature>
<dbReference type="AlphaFoldDB" id="A0A916XC22"/>
<dbReference type="RefSeq" id="WP_188626040.1">
    <property type="nucleotide sequence ID" value="NZ_BMIL01000003.1"/>
</dbReference>
<sequence>MNYYAIIVAGGSGSRMNAEVPKQFLLLQGRPILMHTMEAFFRCGLNPTLILVLNIHQHAYWEGLCEQYNFTIPHQLVSGGTERFHSVSNGLSAINANGIVAVHDAVRPLVSPELIKRSYVAAEAQGNVVVSIKPTDSIRKIGPSGRSEALNRNMVALIQTPQVFDVKLLKKAYLQPFRNEFTDDASVVEHMGTAINLIEGERQNIKITFQEDLDIATYYSTKKASE</sequence>
<accession>A0A916XC22</accession>
<evidence type="ECO:0000256" key="2">
    <source>
        <dbReference type="ARBA" id="ARBA00022695"/>
    </source>
</evidence>
<dbReference type="InterPro" id="IPR050088">
    <property type="entry name" value="IspD/TarI_cytidylyltransf_bact"/>
</dbReference>
<comment type="similarity">
    <text evidence="3">Belongs to the IspD/TarI cytidylyltransferase family. IspD subfamily.</text>
</comment>
<dbReference type="EC" id="2.7.7.60" evidence="3"/>
<organism evidence="4 5">
    <name type="scientific">Pedobacter quisquiliarum</name>
    <dbReference type="NCBI Taxonomy" id="1834438"/>
    <lineage>
        <taxon>Bacteria</taxon>
        <taxon>Pseudomonadati</taxon>
        <taxon>Bacteroidota</taxon>
        <taxon>Sphingobacteriia</taxon>
        <taxon>Sphingobacteriales</taxon>
        <taxon>Sphingobacteriaceae</taxon>
        <taxon>Pedobacter</taxon>
    </lineage>
</organism>
<comment type="caution">
    <text evidence="4">The sequence shown here is derived from an EMBL/GenBank/DDBJ whole genome shotgun (WGS) entry which is preliminary data.</text>
</comment>
<evidence type="ECO:0000313" key="4">
    <source>
        <dbReference type="EMBL" id="GGC60743.1"/>
    </source>
</evidence>
<dbReference type="NCBIfam" id="NF001186">
    <property type="entry name" value="PRK00155.2-3"/>
    <property type="match status" value="1"/>
</dbReference>